<geneLocation type="plasmid" evidence="2">
    <name>pESBL2082-IncF</name>
</geneLocation>
<organism evidence="2">
    <name type="scientific">Escherichia coli</name>
    <dbReference type="NCBI Taxonomy" id="562"/>
    <lineage>
        <taxon>Bacteria</taxon>
        <taxon>Pseudomonadati</taxon>
        <taxon>Pseudomonadota</taxon>
        <taxon>Gammaproteobacteria</taxon>
        <taxon>Enterobacterales</taxon>
        <taxon>Enterobacteriaceae</taxon>
        <taxon>Escherichia</taxon>
    </lineage>
</organism>
<dbReference type="EMBL" id="MW390519">
    <property type="protein sequence ID" value="QRN76135.1"/>
    <property type="molecule type" value="Genomic_DNA"/>
</dbReference>
<name>A0A891ZWY5_ECOLX</name>
<protein>
    <submittedName>
        <fullName evidence="2">Uncharacterized protein</fullName>
    </submittedName>
</protein>
<feature type="compositionally biased region" description="Polar residues" evidence="1">
    <location>
        <begin position="39"/>
        <end position="55"/>
    </location>
</feature>
<feature type="compositionally biased region" description="Basic residues" evidence="1">
    <location>
        <begin position="56"/>
        <end position="65"/>
    </location>
</feature>
<reference evidence="2" key="1">
    <citation type="journal article" date="2021" name="Sci. Rep.">
        <title>Antibiotic resistance plasmid composition and architecture in Escherichia coli isolates from meat.</title>
        <authorList>
            <person name="Darphorn T.S."/>
            <person name="Bel K."/>
            <person name="Koenders-van Sint Anneland B.B."/>
            <person name="Brul S."/>
            <person name="Ter Kuile B.H."/>
        </authorList>
    </citation>
    <scope>NUCLEOTIDE SEQUENCE</scope>
    <source>
        <strain evidence="2">ESBL2082</strain>
    </source>
</reference>
<proteinExistence type="predicted"/>
<keyword evidence="2" id="KW-0614">Plasmid</keyword>
<evidence type="ECO:0000256" key="1">
    <source>
        <dbReference type="SAM" id="MobiDB-lite"/>
    </source>
</evidence>
<feature type="region of interest" description="Disordered" evidence="1">
    <location>
        <begin position="39"/>
        <end position="65"/>
    </location>
</feature>
<dbReference type="AlphaFoldDB" id="A0A891ZWY5"/>
<accession>A0A891ZWY5</accession>
<evidence type="ECO:0000313" key="2">
    <source>
        <dbReference type="EMBL" id="QRN76135.1"/>
    </source>
</evidence>
<sequence length="65" mass="7128">MVAATFTQSSVQDMLRTATSIPCSFNNEIGFSMTGQYSSMKSTNGAWPSQALTTGQRKKFRKSAR</sequence>